<evidence type="ECO:0000313" key="5">
    <source>
        <dbReference type="Proteomes" id="UP000287853"/>
    </source>
</evidence>
<dbReference type="InterPro" id="IPR050153">
    <property type="entry name" value="Metal_Ion_Import_ABC"/>
</dbReference>
<comment type="caution">
    <text evidence="4">The sequence shown here is derived from an EMBL/GenBank/DDBJ whole genome shotgun (WGS) entry which is preliminary data.</text>
</comment>
<feature type="domain" description="ABC transporter" evidence="3">
    <location>
        <begin position="4"/>
        <end position="37"/>
    </location>
</feature>
<gene>
    <name evidence="4" type="ORF">H206_02954</name>
</gene>
<proteinExistence type="inferred from homology"/>
<dbReference type="InterPro" id="IPR003439">
    <property type="entry name" value="ABC_transporter-like_ATP-bd"/>
</dbReference>
<name>A0A3S3R444_9BACT</name>
<dbReference type="GO" id="GO:0016887">
    <property type="term" value="F:ATP hydrolysis activity"/>
    <property type="evidence" value="ECO:0007669"/>
    <property type="project" value="InterPro"/>
</dbReference>
<dbReference type="Gene3D" id="3.40.50.300">
    <property type="entry name" value="P-loop containing nucleotide triphosphate hydrolases"/>
    <property type="match status" value="1"/>
</dbReference>
<evidence type="ECO:0000256" key="2">
    <source>
        <dbReference type="ARBA" id="ARBA00022448"/>
    </source>
</evidence>
<dbReference type="AlphaFoldDB" id="A0A3S3R444"/>
<dbReference type="EMBL" id="MTKO01000108">
    <property type="protein sequence ID" value="RWX43846.1"/>
    <property type="molecule type" value="Genomic_DNA"/>
</dbReference>
<evidence type="ECO:0000256" key="1">
    <source>
        <dbReference type="ARBA" id="ARBA00005417"/>
    </source>
</evidence>
<dbReference type="PANTHER" id="PTHR42734:SF17">
    <property type="entry name" value="METAL TRANSPORT SYSTEM ATP-BINDING PROTEIN TM_0124-RELATED"/>
    <property type="match status" value="1"/>
</dbReference>
<sequence>MAKRSFSALSGGQRQRVLIARALAAEGDILILDEPTASLDSQSEEQLFTLLAELNKNMIILMVTHEIGVSPSFFQRVICVNNQVHVHPTSELTGELLRDMYGGDLRMIRHDHRCGIEGHEHD</sequence>
<keyword evidence="2" id="KW-0813">Transport</keyword>
<dbReference type="Pfam" id="PF00005">
    <property type="entry name" value="ABC_tran"/>
    <property type="match status" value="1"/>
</dbReference>
<comment type="similarity">
    <text evidence="1">Belongs to the ABC transporter superfamily.</text>
</comment>
<keyword evidence="5" id="KW-1185">Reference proteome</keyword>
<accession>A0A3S3R444</accession>
<dbReference type="GO" id="GO:0005524">
    <property type="term" value="F:ATP binding"/>
    <property type="evidence" value="ECO:0007669"/>
    <property type="project" value="InterPro"/>
</dbReference>
<organism evidence="4 5">
    <name type="scientific">Candidatus Electrothrix aarhusensis</name>
    <dbReference type="NCBI Taxonomy" id="1859131"/>
    <lineage>
        <taxon>Bacteria</taxon>
        <taxon>Pseudomonadati</taxon>
        <taxon>Thermodesulfobacteriota</taxon>
        <taxon>Desulfobulbia</taxon>
        <taxon>Desulfobulbales</taxon>
        <taxon>Desulfobulbaceae</taxon>
        <taxon>Candidatus Electrothrix</taxon>
    </lineage>
</organism>
<dbReference type="PANTHER" id="PTHR42734">
    <property type="entry name" value="METAL TRANSPORT SYSTEM ATP-BINDING PROTEIN TM_0124-RELATED"/>
    <property type="match status" value="1"/>
</dbReference>
<protein>
    <submittedName>
        <fullName evidence="4">ABC transporter</fullName>
        <ecNumber evidence="4">3.6.3.-</ecNumber>
    </submittedName>
</protein>
<reference evidence="4 5" key="1">
    <citation type="submission" date="2017-01" db="EMBL/GenBank/DDBJ databases">
        <title>The cable genome- insights into the physiology and evolution of filamentous bacteria capable of sulfide oxidation via long distance electron transfer.</title>
        <authorList>
            <person name="Schreiber L."/>
            <person name="Bjerg J.T."/>
            <person name="Boggild A."/>
            <person name="Van De Vossenberg J."/>
            <person name="Meysman F."/>
            <person name="Nielsen L.P."/>
            <person name="Schramm A."/>
            <person name="Kjeldsen K.U."/>
        </authorList>
    </citation>
    <scope>NUCLEOTIDE SEQUENCE [LARGE SCALE GENOMIC DNA]</scope>
    <source>
        <strain evidence="4">MCF</strain>
    </source>
</reference>
<dbReference type="Proteomes" id="UP000287853">
    <property type="component" value="Unassembled WGS sequence"/>
</dbReference>
<dbReference type="InterPro" id="IPR027417">
    <property type="entry name" value="P-loop_NTPase"/>
</dbReference>
<keyword evidence="4" id="KW-0378">Hydrolase</keyword>
<evidence type="ECO:0000313" key="4">
    <source>
        <dbReference type="EMBL" id="RWX43846.1"/>
    </source>
</evidence>
<dbReference type="EC" id="3.6.3.-" evidence="4"/>
<evidence type="ECO:0000259" key="3">
    <source>
        <dbReference type="Pfam" id="PF00005"/>
    </source>
</evidence>
<dbReference type="SUPFAM" id="SSF52540">
    <property type="entry name" value="P-loop containing nucleoside triphosphate hydrolases"/>
    <property type="match status" value="1"/>
</dbReference>